<keyword evidence="2 3" id="KW-0040">ANK repeat</keyword>
<evidence type="ECO:0000256" key="3">
    <source>
        <dbReference type="PROSITE-ProRule" id="PRU00023"/>
    </source>
</evidence>
<dbReference type="Gene3D" id="1.25.40.20">
    <property type="entry name" value="Ankyrin repeat-containing domain"/>
    <property type="match status" value="2"/>
</dbReference>
<feature type="repeat" description="ANK" evidence="3">
    <location>
        <begin position="316"/>
        <end position="348"/>
    </location>
</feature>
<gene>
    <name evidence="4" type="ORF">D5018_09840</name>
</gene>
<dbReference type="Pfam" id="PF12796">
    <property type="entry name" value="Ank_2"/>
    <property type="match status" value="2"/>
</dbReference>
<evidence type="ECO:0000256" key="1">
    <source>
        <dbReference type="ARBA" id="ARBA00022737"/>
    </source>
</evidence>
<dbReference type="PROSITE" id="PS50297">
    <property type="entry name" value="ANK_REP_REGION"/>
    <property type="match status" value="3"/>
</dbReference>
<dbReference type="PANTHER" id="PTHR24198:SF165">
    <property type="entry name" value="ANKYRIN REPEAT-CONTAINING PROTEIN-RELATED"/>
    <property type="match status" value="1"/>
</dbReference>
<accession>A0A3L8PZ46</accession>
<keyword evidence="5" id="KW-1185">Reference proteome</keyword>
<dbReference type="InterPro" id="IPR002110">
    <property type="entry name" value="Ankyrin_rpt"/>
</dbReference>
<sequence>MAAKCQSVSIPFNIDEMQFNGANTTKLLTEIAKSQQEQLLCLSVSLKGKCAELVYELTPKFNGEGFDVFHHKSRSTLTIKNGLLSKVKLKIESSFNGHSGIYTAIDHGDLNEVTNQLSQGCNLSIQHKVHGTAFQFALRKGHFAIATEIQRYVMFSCQDLFVAIESDCIHLITQWLLSQKIDQKLLFDAIKYAITHHRDFTAMKCFHALTNAKDVELLNALMLHSVKVDNVFWVYRLASKGADVNQSYDFASNVLTYSIVLGNTETALALVDLGADIHTRTLLGDTPLLLAAENGEISLCASLLTKGANVNNRDINGNTPLHFAVQNSNHQLLELFLEFSPEILVNNDGNSALQLAIQSKDIFSMEQLLNYGLSNEKAFYTTWLLVVATQYISSEPNSTFAQFYYCARSVFDDDFKNTKISVDVYPKLRLQLRLLKNNDTSSIHDLLYEEDTQIKIEELLIKLVNEGDKRHALIERLIEHWGISDQNDFKSIELMSDALRGNSYRVFYLLFNKYKPQFEGDRIISIRRKEAEESLQCRLADKGNGSRIYRMIKESVGNYCSFLSNSLMFLTACKQSNCDLAMHLIREKLDLTITDELEATPLLYACQNGLEPVVVFLLNTKELDFYKLNIHKQSPLHWASISGHISIIYVLLKKKFDVTRQDGLGFTPLHYAIQQGQNGAAHILIDHLCERNQLKELLNPDDCHGGLIKFCENHNSLELKQYLEKLNSSWKVQLTSAVDETML</sequence>
<dbReference type="RefSeq" id="WP_121838831.1">
    <property type="nucleotide sequence ID" value="NZ_ML014774.1"/>
</dbReference>
<evidence type="ECO:0000313" key="4">
    <source>
        <dbReference type="EMBL" id="RLV59863.1"/>
    </source>
</evidence>
<feature type="repeat" description="ANK" evidence="3">
    <location>
        <begin position="631"/>
        <end position="663"/>
    </location>
</feature>
<feature type="repeat" description="ANK" evidence="3">
    <location>
        <begin position="664"/>
        <end position="696"/>
    </location>
</feature>
<dbReference type="EMBL" id="QZEI01000025">
    <property type="protein sequence ID" value="RLV59863.1"/>
    <property type="molecule type" value="Genomic_DNA"/>
</dbReference>
<dbReference type="AlphaFoldDB" id="A0A3L8PZ46"/>
<organism evidence="4 5">
    <name type="scientific">Parashewanella curva</name>
    <dbReference type="NCBI Taxonomy" id="2338552"/>
    <lineage>
        <taxon>Bacteria</taxon>
        <taxon>Pseudomonadati</taxon>
        <taxon>Pseudomonadota</taxon>
        <taxon>Gammaproteobacteria</taxon>
        <taxon>Alteromonadales</taxon>
        <taxon>Shewanellaceae</taxon>
        <taxon>Parashewanella</taxon>
    </lineage>
</organism>
<proteinExistence type="predicted"/>
<dbReference type="OrthoDB" id="307920at2"/>
<feature type="repeat" description="ANK" evidence="3">
    <location>
        <begin position="283"/>
        <end position="315"/>
    </location>
</feature>
<reference evidence="4 5" key="1">
    <citation type="submission" date="2018-09" db="EMBL/GenBank/DDBJ databases">
        <title>Phylogeny of the Shewanellaceae, and recommendation for two new genera, Pseudoshewanella and Parashewanella.</title>
        <authorList>
            <person name="Wang G."/>
        </authorList>
    </citation>
    <scope>NUCLEOTIDE SEQUENCE [LARGE SCALE GENOMIC DNA]</scope>
    <source>
        <strain evidence="4 5">C51</strain>
    </source>
</reference>
<dbReference type="SMART" id="SM00248">
    <property type="entry name" value="ANK"/>
    <property type="match status" value="10"/>
</dbReference>
<evidence type="ECO:0000256" key="2">
    <source>
        <dbReference type="ARBA" id="ARBA00023043"/>
    </source>
</evidence>
<name>A0A3L8PZ46_9GAMM</name>
<comment type="caution">
    <text evidence="4">The sequence shown here is derived from an EMBL/GenBank/DDBJ whole genome shotgun (WGS) entry which is preliminary data.</text>
</comment>
<evidence type="ECO:0000313" key="5">
    <source>
        <dbReference type="Proteomes" id="UP000281474"/>
    </source>
</evidence>
<dbReference type="Proteomes" id="UP000281474">
    <property type="component" value="Unassembled WGS sequence"/>
</dbReference>
<dbReference type="PROSITE" id="PS50088">
    <property type="entry name" value="ANK_REPEAT"/>
    <property type="match status" value="4"/>
</dbReference>
<protein>
    <submittedName>
        <fullName evidence="4">Ankyrin repeat domain-containing protein</fullName>
    </submittedName>
</protein>
<dbReference type="InterPro" id="IPR036770">
    <property type="entry name" value="Ankyrin_rpt-contain_sf"/>
</dbReference>
<keyword evidence="1" id="KW-0677">Repeat</keyword>
<dbReference type="SUPFAM" id="SSF48403">
    <property type="entry name" value="Ankyrin repeat"/>
    <property type="match status" value="2"/>
</dbReference>
<dbReference type="PANTHER" id="PTHR24198">
    <property type="entry name" value="ANKYRIN REPEAT AND PROTEIN KINASE DOMAIN-CONTAINING PROTEIN"/>
    <property type="match status" value="1"/>
</dbReference>